<dbReference type="PANTHER" id="PTHR18914:SF30">
    <property type="entry name" value="VINCULIN_ALPHA-CATENIN FAMILY MEMBER 1"/>
    <property type="match status" value="1"/>
</dbReference>
<dbReference type="GO" id="GO:0005912">
    <property type="term" value="C:adherens junction"/>
    <property type="evidence" value="ECO:0007669"/>
    <property type="project" value="TreeGrafter"/>
</dbReference>
<dbReference type="GO" id="GO:0016342">
    <property type="term" value="C:catenin complex"/>
    <property type="evidence" value="ECO:0007669"/>
    <property type="project" value="TreeGrafter"/>
</dbReference>
<proteinExistence type="inferred from homology"/>
<dbReference type="SUPFAM" id="SSF47220">
    <property type="entry name" value="alpha-catenin/vinculin-like"/>
    <property type="match status" value="3"/>
</dbReference>
<evidence type="ECO:0000313" key="6">
    <source>
        <dbReference type="Proteomes" id="UP000245119"/>
    </source>
</evidence>
<dbReference type="GO" id="GO:0016477">
    <property type="term" value="P:cell migration"/>
    <property type="evidence" value="ECO:0007669"/>
    <property type="project" value="TreeGrafter"/>
</dbReference>
<evidence type="ECO:0000256" key="4">
    <source>
        <dbReference type="SAM" id="MobiDB-lite"/>
    </source>
</evidence>
<dbReference type="STRING" id="400727.A0A2T7P9W8"/>
<dbReference type="PANTHER" id="PTHR18914">
    <property type="entry name" value="ALPHA CATENIN"/>
    <property type="match status" value="1"/>
</dbReference>
<dbReference type="InterPro" id="IPR036723">
    <property type="entry name" value="Alpha-catenin/vinculin-like_sf"/>
</dbReference>
<comment type="subcellular location">
    <subcellularLocation>
        <location evidence="1">Cytoplasm</location>
    </subcellularLocation>
</comment>
<dbReference type="OrthoDB" id="29742at2759"/>
<dbReference type="GO" id="GO:0051015">
    <property type="term" value="F:actin filament binding"/>
    <property type="evidence" value="ECO:0007669"/>
    <property type="project" value="InterPro"/>
</dbReference>
<dbReference type="Proteomes" id="UP000245119">
    <property type="component" value="Linkage Group LG5"/>
</dbReference>
<dbReference type="GO" id="GO:0005737">
    <property type="term" value="C:cytoplasm"/>
    <property type="evidence" value="ECO:0007669"/>
    <property type="project" value="UniProtKB-SubCell"/>
</dbReference>
<dbReference type="GO" id="GO:0008013">
    <property type="term" value="F:beta-catenin binding"/>
    <property type="evidence" value="ECO:0007669"/>
    <property type="project" value="TreeGrafter"/>
</dbReference>
<evidence type="ECO:0000256" key="1">
    <source>
        <dbReference type="ARBA" id="ARBA00004496"/>
    </source>
</evidence>
<dbReference type="InterPro" id="IPR006077">
    <property type="entry name" value="Vinculin/catenin"/>
</dbReference>
<organism evidence="5 6">
    <name type="scientific">Pomacea canaliculata</name>
    <name type="common">Golden apple snail</name>
    <dbReference type="NCBI Taxonomy" id="400727"/>
    <lineage>
        <taxon>Eukaryota</taxon>
        <taxon>Metazoa</taxon>
        <taxon>Spiralia</taxon>
        <taxon>Lophotrochozoa</taxon>
        <taxon>Mollusca</taxon>
        <taxon>Gastropoda</taxon>
        <taxon>Caenogastropoda</taxon>
        <taxon>Architaenioglossa</taxon>
        <taxon>Ampullarioidea</taxon>
        <taxon>Ampullariidae</taxon>
        <taxon>Pomacea</taxon>
    </lineage>
</organism>
<comment type="caution">
    <text evidence="5">The sequence shown here is derived from an EMBL/GenBank/DDBJ whole genome shotgun (WGS) entry which is preliminary data.</text>
</comment>
<evidence type="ECO:0008006" key="7">
    <source>
        <dbReference type="Google" id="ProtNLM"/>
    </source>
</evidence>
<comment type="similarity">
    <text evidence="2">Belongs to the vinculin/alpha-catenin family.</text>
</comment>
<evidence type="ECO:0000256" key="3">
    <source>
        <dbReference type="ARBA" id="ARBA00022490"/>
    </source>
</evidence>
<dbReference type="GO" id="GO:0098609">
    <property type="term" value="P:cell-cell adhesion"/>
    <property type="evidence" value="ECO:0007669"/>
    <property type="project" value="TreeGrafter"/>
</dbReference>
<evidence type="ECO:0000256" key="2">
    <source>
        <dbReference type="ARBA" id="ARBA00008376"/>
    </source>
</evidence>
<gene>
    <name evidence="5" type="ORF">C0Q70_09471</name>
</gene>
<feature type="region of interest" description="Disordered" evidence="4">
    <location>
        <begin position="556"/>
        <end position="591"/>
    </location>
</feature>
<accession>A0A2T7P9W8</accession>
<reference evidence="5 6" key="1">
    <citation type="submission" date="2018-04" db="EMBL/GenBank/DDBJ databases">
        <title>The genome of golden apple snail Pomacea canaliculata provides insight into stress tolerance and invasive adaptation.</title>
        <authorList>
            <person name="Liu C."/>
            <person name="Liu B."/>
            <person name="Ren Y."/>
            <person name="Zhang Y."/>
            <person name="Wang H."/>
            <person name="Li S."/>
            <person name="Jiang F."/>
            <person name="Yin L."/>
            <person name="Zhang G."/>
            <person name="Qian W."/>
            <person name="Fan W."/>
        </authorList>
    </citation>
    <scope>NUCLEOTIDE SEQUENCE [LARGE SCALE GENOMIC DNA]</scope>
    <source>
        <strain evidence="5">SZHN2017</strain>
        <tissue evidence="5">Muscle</tissue>
    </source>
</reference>
<dbReference type="EMBL" id="PZQS01000005">
    <property type="protein sequence ID" value="PVD30209.1"/>
    <property type="molecule type" value="Genomic_DNA"/>
</dbReference>
<feature type="compositionally biased region" description="Basic and acidic residues" evidence="4">
    <location>
        <begin position="565"/>
        <end position="581"/>
    </location>
</feature>
<dbReference type="Gene3D" id="1.20.120.810">
    <property type="entry name" value="Vinculin, Vh2 four-helix bundle"/>
    <property type="match status" value="1"/>
</dbReference>
<protein>
    <recommendedName>
        <fullName evidence="7">Vinculin</fullName>
    </recommendedName>
</protein>
<sequence>MSGACETLELAKSQLFVAGQQVSSMPSSSSAHSVLVRTAKDLLQAVLRVLLVADDVEVRRNVKAIGVVEEKLKKVSNVRRAQDLVPAFKELAEAILYMTMLVSRRQKDLVSRAQGEQLVVGMSMLRKGVSSLGMAVQTFLKYPHNPQALASKDQVITQTLTTLADMREVLESGPPSDMDSEETGHFVEHIDKVLDGLSEANRFDLNPDTEVWVASIVRHAMGVALLCQGTYHHLITHTCQRILQSKFRLFELKEAMKHDPNLGEIRFDYENVCEMLLDEFCEVEKHVNMALLNLIVDTCCFTSQPFELLAKAALHPQQDETANLPESSLARDFSFHSEKVCQVATMAAASSMDPKKVRAVKIAVSRLEQLDPEVIPAVMAVAQCSTDVVAVQQLKRLVQEWGQEMELLVQTLDSMTDPAIFINVTEQRIRQSINVIRGCLSERDIPGLKYSLRKLLAHARHMIQVATQVVDHHFDPIFRNGLLVFIQRMTQARRGLKEAGQAILEDLTHPRLADTLQRRMNLLVDTTSDLRQGLKGDNHVDVLNPARENVRNRPHHVSKVVTGKKRSESDVLPARSKEHASQPKPLKPVQEPMMSNVNKESMMSSQAAIPAMSTSSIAAPRTCTALHTTSTVFPAASTVVPATSTSVPTASIVVPANSTSVPAASTVVPATSTVVPTAFSVVPATSTFVPTAFTSVTMASTPTCMAAVLNGAVVANPDNIYYTSQPTLQKTGNKVKDMDAQLTVSSSTNVLTKQQKGEVSRLVQVCGNGLVSAAVAGDATALAERNGDMLGWTAHLVETALCLLDHCHHVSWQREMQELTVTLDRLAPQVIEMARFVLAGDMGQSDALKELVDSWMDVCNRLRIVIDVATGDWLVLMEQVIQTVSAKDPTSLKHLLGQVDSNFREMKQLLRKAQKLEGCHVPAGAQIIQFLSNTQSELENVTATLKTAADCMATSSTSAGDKNAIMRTQLVQWGREWCTLMTCVVAEFDYMADILIHTGQSILGIPATVGISSPVSSSSRIFSSCDNKVAALIETETIRLKDMLTCLSSSDSGTRKRCEELKESLSEIMKEVTEIVQNPIDSILPQAQLFARLDAGMARSHWTEKALETEQLIRRYCLKFSAPVNNLLILATATSTSGTHKEAVQTEASALADKLKNATQKVLQAIQLSSELPQRATVRRCLDDLNILLAMITESAALCASGLERQFSAQSYPQPLRPAQLMPPNHKVDHTTAQPQEEQGVIEPMVMQTASPVGSSCEPVLTAPMSSPYRRSTLYASWLRNAKYLSGETTGWEEDDDNYFVRIVQGMARICQQMADFSHGRSSLKDSSEMALLGLTLAASGKELVTFARCLQAMCQQHRLAEEVQCAGEKIATHSTQLRIVASVLHNSPDNPEGDCILARNATNLVQAVQEMFSVAEGVSVANLLEPREGIEGDKQVVDLLTRWQKKLASYRIQQSKISDVDELGLRRMEVHSPPSLINIADCSTSSHCHE</sequence>
<keyword evidence="3" id="KW-0963">Cytoplasm</keyword>
<dbReference type="Gene3D" id="1.20.120.230">
    <property type="entry name" value="Alpha-catenin/vinculin-like"/>
    <property type="match status" value="5"/>
</dbReference>
<evidence type="ECO:0000313" key="5">
    <source>
        <dbReference type="EMBL" id="PVD30209.1"/>
    </source>
</evidence>
<keyword evidence="6" id="KW-1185">Reference proteome</keyword>
<dbReference type="Pfam" id="PF01044">
    <property type="entry name" value="Vinculin"/>
    <property type="match status" value="2"/>
</dbReference>
<name>A0A2T7P9W8_POMCA</name>